<dbReference type="EMBL" id="DF820458">
    <property type="protein sequence ID" value="GAK52472.1"/>
    <property type="molecule type" value="Genomic_DNA"/>
</dbReference>
<keyword evidence="3" id="KW-1185">Reference proteome</keyword>
<proteinExistence type="predicted"/>
<dbReference type="HOGENOM" id="CLU_1792659_0_0_0"/>
<gene>
    <name evidence="2" type="ORF">U14_03723</name>
</gene>
<name>A0A081BQ06_9BACT</name>
<keyword evidence="1" id="KW-0472">Membrane</keyword>
<accession>A0A081BQ06</accession>
<sequence>MMKSIGAWGLIGVGAFLSLGLAVNLSKGKFDVSDVVVWILFGIAPIIGGVLLLRSRANEKKIALKKQEQSRYALQEKEILRLAQEKGGRLAIPDIVVGTSLSSTEAEAIMREMAARGFADMQVTDAGIIVYEFYEIANRPKLEE</sequence>
<keyword evidence="1" id="KW-0812">Transmembrane</keyword>
<dbReference type="Proteomes" id="UP000030700">
    <property type="component" value="Unassembled WGS sequence"/>
</dbReference>
<organism evidence="2 3">
    <name type="scientific">Candidatus Moduliflexus flocculans</name>
    <dbReference type="NCBI Taxonomy" id="1499966"/>
    <lineage>
        <taxon>Bacteria</taxon>
        <taxon>Candidatus Moduliflexota</taxon>
        <taxon>Candidatus Moduliflexia</taxon>
        <taxon>Candidatus Moduliflexales</taxon>
        <taxon>Candidatus Moduliflexaceae</taxon>
    </lineage>
</organism>
<dbReference type="STRING" id="1499966.U14_03723"/>
<feature type="transmembrane region" description="Helical" evidence="1">
    <location>
        <begin position="32"/>
        <end position="53"/>
    </location>
</feature>
<evidence type="ECO:0000313" key="2">
    <source>
        <dbReference type="EMBL" id="GAK52472.1"/>
    </source>
</evidence>
<evidence type="ECO:0000313" key="3">
    <source>
        <dbReference type="Proteomes" id="UP000030700"/>
    </source>
</evidence>
<protein>
    <submittedName>
        <fullName evidence="2">Uncharacterized protein</fullName>
    </submittedName>
</protein>
<reference evidence="2 3" key="1">
    <citation type="journal article" date="2015" name="PeerJ">
        <title>First genomic representation of candidate bacterial phylum KSB3 points to enhanced environmental sensing as a trigger of wastewater bulking.</title>
        <authorList>
            <person name="Sekiguchi Y."/>
            <person name="Ohashi A."/>
            <person name="Parks D.H."/>
            <person name="Yamauchi T."/>
            <person name="Tyson G.W."/>
            <person name="Hugenholtz P."/>
        </authorList>
    </citation>
    <scope>NUCLEOTIDE SEQUENCE [LARGE SCALE GENOMIC DNA]</scope>
</reference>
<evidence type="ECO:0000256" key="1">
    <source>
        <dbReference type="SAM" id="Phobius"/>
    </source>
</evidence>
<keyword evidence="1" id="KW-1133">Transmembrane helix</keyword>
<dbReference type="AlphaFoldDB" id="A0A081BQ06"/>